<sequence length="122" mass="13453">MDGNGGLGASGLRKVSEPKGFLALNSVLNSFFPLRCAELVGPTLSCGWDVAKSCVPSIYGESCLRWKLKKNPTRATSHSSKNSTPTSLLFNLRQPRITDLWTGFNDGHDLIEFTRKWRDALP</sequence>
<evidence type="ECO:0000313" key="1">
    <source>
        <dbReference type="EMBL" id="KAF7145391.1"/>
    </source>
</evidence>
<name>A0A834LPP9_RHOSS</name>
<protein>
    <submittedName>
        <fullName evidence="1">Uncharacterized protein</fullName>
    </submittedName>
</protein>
<organism evidence="1 2">
    <name type="scientific">Rhododendron simsii</name>
    <name type="common">Sims's rhododendron</name>
    <dbReference type="NCBI Taxonomy" id="118357"/>
    <lineage>
        <taxon>Eukaryota</taxon>
        <taxon>Viridiplantae</taxon>
        <taxon>Streptophyta</taxon>
        <taxon>Embryophyta</taxon>
        <taxon>Tracheophyta</taxon>
        <taxon>Spermatophyta</taxon>
        <taxon>Magnoliopsida</taxon>
        <taxon>eudicotyledons</taxon>
        <taxon>Gunneridae</taxon>
        <taxon>Pentapetalae</taxon>
        <taxon>asterids</taxon>
        <taxon>Ericales</taxon>
        <taxon>Ericaceae</taxon>
        <taxon>Ericoideae</taxon>
        <taxon>Rhodoreae</taxon>
        <taxon>Rhododendron</taxon>
    </lineage>
</organism>
<dbReference type="Proteomes" id="UP000626092">
    <property type="component" value="Unassembled WGS sequence"/>
</dbReference>
<proteinExistence type="predicted"/>
<accession>A0A834LPP9</accession>
<keyword evidence="2" id="KW-1185">Reference proteome</keyword>
<gene>
    <name evidence="1" type="ORF">RHSIM_Rhsim04G0224000</name>
</gene>
<comment type="caution">
    <text evidence="1">The sequence shown here is derived from an EMBL/GenBank/DDBJ whole genome shotgun (WGS) entry which is preliminary data.</text>
</comment>
<dbReference type="AlphaFoldDB" id="A0A834LPP9"/>
<evidence type="ECO:0000313" key="2">
    <source>
        <dbReference type="Proteomes" id="UP000626092"/>
    </source>
</evidence>
<reference evidence="1" key="1">
    <citation type="submission" date="2019-11" db="EMBL/GenBank/DDBJ databases">
        <authorList>
            <person name="Liu Y."/>
            <person name="Hou J."/>
            <person name="Li T.-Q."/>
            <person name="Guan C.-H."/>
            <person name="Wu X."/>
            <person name="Wu H.-Z."/>
            <person name="Ling F."/>
            <person name="Zhang R."/>
            <person name="Shi X.-G."/>
            <person name="Ren J.-P."/>
            <person name="Chen E.-F."/>
            <person name="Sun J.-M."/>
        </authorList>
    </citation>
    <scope>NUCLEOTIDE SEQUENCE</scope>
    <source>
        <strain evidence="1">Adult_tree_wgs_1</strain>
        <tissue evidence="1">Leaves</tissue>
    </source>
</reference>
<dbReference type="EMBL" id="WJXA01000004">
    <property type="protein sequence ID" value="KAF7145391.1"/>
    <property type="molecule type" value="Genomic_DNA"/>
</dbReference>